<protein>
    <submittedName>
        <fullName evidence="1">Uncharacterized protein</fullName>
    </submittedName>
</protein>
<sequence>MPPSGARRDVCVFEMEPRSTSMGMSCLLITPAAFYKESGTQEKEKLLQMSARVLPFLHCFTNTSGGVDHWVMFSPPASSIQMQLIFLSVFSFFLRVS</sequence>
<name>A0AAW1ESI1_ZOAVI</name>
<organism evidence="1 2">
    <name type="scientific">Zoarces viviparus</name>
    <name type="common">Viviparous eelpout</name>
    <name type="synonym">Blennius viviparus</name>
    <dbReference type="NCBI Taxonomy" id="48416"/>
    <lineage>
        <taxon>Eukaryota</taxon>
        <taxon>Metazoa</taxon>
        <taxon>Chordata</taxon>
        <taxon>Craniata</taxon>
        <taxon>Vertebrata</taxon>
        <taxon>Euteleostomi</taxon>
        <taxon>Actinopterygii</taxon>
        <taxon>Neopterygii</taxon>
        <taxon>Teleostei</taxon>
        <taxon>Neoteleostei</taxon>
        <taxon>Acanthomorphata</taxon>
        <taxon>Eupercaria</taxon>
        <taxon>Perciformes</taxon>
        <taxon>Cottioidei</taxon>
        <taxon>Zoarcales</taxon>
        <taxon>Zoarcidae</taxon>
        <taxon>Zoarcinae</taxon>
        <taxon>Zoarces</taxon>
    </lineage>
</organism>
<dbReference type="EMBL" id="JBCEZU010000134">
    <property type="protein sequence ID" value="KAK9525358.1"/>
    <property type="molecule type" value="Genomic_DNA"/>
</dbReference>
<accession>A0AAW1ESI1</accession>
<evidence type="ECO:0000313" key="2">
    <source>
        <dbReference type="Proteomes" id="UP001488805"/>
    </source>
</evidence>
<reference evidence="1 2" key="1">
    <citation type="journal article" date="2024" name="Genome Biol. Evol.">
        <title>Chromosome-level genome assembly of the viviparous eelpout Zoarces viviparus.</title>
        <authorList>
            <person name="Fuhrmann N."/>
            <person name="Brasseur M.V."/>
            <person name="Bakowski C.E."/>
            <person name="Podsiadlowski L."/>
            <person name="Prost S."/>
            <person name="Krehenwinkel H."/>
            <person name="Mayer C."/>
        </authorList>
    </citation>
    <scope>NUCLEOTIDE SEQUENCE [LARGE SCALE GENOMIC DNA]</scope>
    <source>
        <strain evidence="1">NO-MEL_2022_Ind0_liver</strain>
    </source>
</reference>
<proteinExistence type="predicted"/>
<comment type="caution">
    <text evidence="1">The sequence shown here is derived from an EMBL/GenBank/DDBJ whole genome shotgun (WGS) entry which is preliminary data.</text>
</comment>
<dbReference type="Proteomes" id="UP001488805">
    <property type="component" value="Unassembled WGS sequence"/>
</dbReference>
<evidence type="ECO:0000313" key="1">
    <source>
        <dbReference type="EMBL" id="KAK9525358.1"/>
    </source>
</evidence>
<dbReference type="AlphaFoldDB" id="A0AAW1ESI1"/>
<keyword evidence="2" id="KW-1185">Reference proteome</keyword>
<gene>
    <name evidence="1" type="ORF">VZT92_016073</name>
</gene>